<evidence type="ECO:0000256" key="1">
    <source>
        <dbReference type="ARBA" id="ARBA00022527"/>
    </source>
</evidence>
<keyword evidence="5 6" id="KW-0067">ATP-binding</keyword>
<dbReference type="Gramene" id="OPUNC06G14340.8">
    <property type="protein sequence ID" value="OPUNC06G14340.8"/>
    <property type="gene ID" value="OPUNC06G14340"/>
</dbReference>
<dbReference type="InterPro" id="IPR000719">
    <property type="entry name" value="Prot_kinase_dom"/>
</dbReference>
<dbReference type="PANTHER" id="PTHR24350">
    <property type="entry name" value="SERINE/THREONINE-PROTEIN KINASE IAL-RELATED"/>
    <property type="match status" value="1"/>
</dbReference>
<keyword evidence="10" id="KW-1185">Reference proteome</keyword>
<evidence type="ECO:0000256" key="6">
    <source>
        <dbReference type="PIRSR" id="PIRSR630616-2"/>
    </source>
</evidence>
<dbReference type="EnsemblPlants" id="OPUNC06G14340.8">
    <property type="protein sequence ID" value="OPUNC06G14340.8"/>
    <property type="gene ID" value="OPUNC06G14340"/>
</dbReference>
<dbReference type="SUPFAM" id="SSF56112">
    <property type="entry name" value="Protein kinase-like (PK-like)"/>
    <property type="match status" value="1"/>
</dbReference>
<dbReference type="PROSITE" id="PS50011">
    <property type="entry name" value="PROTEIN_KINASE_DOM"/>
    <property type="match status" value="1"/>
</dbReference>
<evidence type="ECO:0000256" key="4">
    <source>
        <dbReference type="ARBA" id="ARBA00022777"/>
    </source>
</evidence>
<dbReference type="FunFam" id="3.30.200.20:FF:000042">
    <property type="entry name" value="Aurora kinase A"/>
    <property type="match status" value="1"/>
</dbReference>
<feature type="domain" description="Protein kinase" evidence="8">
    <location>
        <begin position="29"/>
        <end position="328"/>
    </location>
</feature>
<organism evidence="9">
    <name type="scientific">Oryza punctata</name>
    <name type="common">Red rice</name>
    <dbReference type="NCBI Taxonomy" id="4537"/>
    <lineage>
        <taxon>Eukaryota</taxon>
        <taxon>Viridiplantae</taxon>
        <taxon>Streptophyta</taxon>
        <taxon>Embryophyta</taxon>
        <taxon>Tracheophyta</taxon>
        <taxon>Spermatophyta</taxon>
        <taxon>Magnoliopsida</taxon>
        <taxon>Liliopsida</taxon>
        <taxon>Poales</taxon>
        <taxon>Poaceae</taxon>
        <taxon>BOP clade</taxon>
        <taxon>Oryzoideae</taxon>
        <taxon>Oryzeae</taxon>
        <taxon>Oryzinae</taxon>
        <taxon>Oryza</taxon>
    </lineage>
</organism>
<evidence type="ECO:0000313" key="9">
    <source>
        <dbReference type="EnsemblPlants" id="OPUNC06G14340.8"/>
    </source>
</evidence>
<feature type="binding site" evidence="6">
    <location>
        <begin position="204"/>
        <end position="206"/>
    </location>
    <ligand>
        <name>ATP</name>
        <dbReference type="ChEBI" id="CHEBI:30616"/>
    </ligand>
</feature>
<dbReference type="InterPro" id="IPR011009">
    <property type="entry name" value="Kinase-like_dom_sf"/>
</dbReference>
<feature type="region of interest" description="Disordered" evidence="7">
    <location>
        <begin position="1"/>
        <end position="63"/>
    </location>
</feature>
<evidence type="ECO:0000256" key="3">
    <source>
        <dbReference type="ARBA" id="ARBA00022741"/>
    </source>
</evidence>
<reference evidence="9" key="2">
    <citation type="submission" date="2018-05" db="EMBL/GenBank/DDBJ databases">
        <title>OpunRS2 (Oryza punctata Reference Sequence Version 2).</title>
        <authorList>
            <person name="Zhang J."/>
            <person name="Kudrna D."/>
            <person name="Lee S."/>
            <person name="Talag J."/>
            <person name="Welchert J."/>
            <person name="Wing R.A."/>
        </authorList>
    </citation>
    <scope>NUCLEOTIDE SEQUENCE [LARGE SCALE GENOMIC DNA]</scope>
</reference>
<dbReference type="InterPro" id="IPR030616">
    <property type="entry name" value="Aur-like"/>
</dbReference>
<keyword evidence="4" id="KW-0418">Kinase</keyword>
<evidence type="ECO:0000256" key="7">
    <source>
        <dbReference type="SAM" id="MobiDB-lite"/>
    </source>
</evidence>
<keyword evidence="1" id="KW-0723">Serine/threonine-protein kinase</keyword>
<feature type="binding site" evidence="6">
    <location>
        <position position="155"/>
    </location>
    <ligand>
        <name>ATP</name>
        <dbReference type="ChEBI" id="CHEBI:30616"/>
    </ligand>
</feature>
<evidence type="ECO:0000313" key="10">
    <source>
        <dbReference type="Proteomes" id="UP000026962"/>
    </source>
</evidence>
<accession>A0A0E0LBU3</accession>
<protein>
    <recommendedName>
        <fullName evidence="8">Protein kinase domain-containing protein</fullName>
    </recommendedName>
</protein>
<sequence length="328" mass="37519">MDTEEGTMLCVGGTGERTPSGGSDDNLTPMSNDNVGRSSAGCVAQRAGKEQVVDSPPPKKSKNMEYYVGRISESMLERSRNESSVIRGEQDEMKELLQLVEEDGVAQGSELYFIATDLFRSAARRAAFRCIYPVSLNEDVLKDRQGESNNIVALKVLFKSQLKQSQVEHQLHREVEIESHLRHPNILWLYGYFYDQTRVYLILENALKGELYKELVNSKSQTSVRLCTSSNKRRIMCGILDNLPPEMVQKTEHDYHVDIWSLGIMCYEFLYGVPPFEAKEHSETYRRFVKVDLKFPLKPCVSTTARPNFTSKKRARVLMIYMTVNYDK</sequence>
<feature type="compositionally biased region" description="Polar residues" evidence="7">
    <location>
        <begin position="20"/>
        <end position="37"/>
    </location>
</feature>
<dbReference type="Proteomes" id="UP000026962">
    <property type="component" value="Chromosome 6"/>
</dbReference>
<dbReference type="Pfam" id="PF00069">
    <property type="entry name" value="Pkinase"/>
    <property type="match status" value="2"/>
</dbReference>
<name>A0A0E0LBU3_ORYPU</name>
<evidence type="ECO:0000259" key="8">
    <source>
        <dbReference type="PROSITE" id="PS50011"/>
    </source>
</evidence>
<dbReference type="Gene3D" id="1.10.510.10">
    <property type="entry name" value="Transferase(Phosphotransferase) domain 1"/>
    <property type="match status" value="1"/>
</dbReference>
<keyword evidence="3 6" id="KW-0547">Nucleotide-binding</keyword>
<evidence type="ECO:0000256" key="2">
    <source>
        <dbReference type="ARBA" id="ARBA00022679"/>
    </source>
</evidence>
<reference evidence="9" key="1">
    <citation type="submission" date="2015-04" db="UniProtKB">
        <authorList>
            <consortium name="EnsemblPlants"/>
        </authorList>
    </citation>
    <scope>IDENTIFICATION</scope>
</reference>
<proteinExistence type="predicted"/>
<dbReference type="GO" id="GO:0004674">
    <property type="term" value="F:protein serine/threonine kinase activity"/>
    <property type="evidence" value="ECO:0007669"/>
    <property type="project" value="UniProtKB-KW"/>
</dbReference>
<dbReference type="AlphaFoldDB" id="A0A0E0LBU3"/>
<dbReference type="GO" id="GO:0005524">
    <property type="term" value="F:ATP binding"/>
    <property type="evidence" value="ECO:0007669"/>
    <property type="project" value="UniProtKB-KW"/>
</dbReference>
<dbReference type="Gene3D" id="3.30.200.20">
    <property type="entry name" value="Phosphorylase Kinase, domain 1"/>
    <property type="match status" value="1"/>
</dbReference>
<evidence type="ECO:0000256" key="5">
    <source>
        <dbReference type="ARBA" id="ARBA00022840"/>
    </source>
</evidence>
<keyword evidence="2" id="KW-0808">Transferase</keyword>